<feature type="transmembrane region" description="Helical" evidence="2">
    <location>
        <begin position="263"/>
        <end position="283"/>
    </location>
</feature>
<feature type="transmembrane region" description="Helical" evidence="2">
    <location>
        <begin position="223"/>
        <end position="242"/>
    </location>
</feature>
<dbReference type="Gene3D" id="2.30.110.10">
    <property type="entry name" value="Electron Transport, Fmn-binding Protein, Chain A"/>
    <property type="match status" value="1"/>
</dbReference>
<evidence type="ECO:0000256" key="2">
    <source>
        <dbReference type="SAM" id="Phobius"/>
    </source>
</evidence>
<organism evidence="4 5">
    <name type="scientific">Chlorella vulgaris</name>
    <name type="common">Green alga</name>
    <dbReference type="NCBI Taxonomy" id="3077"/>
    <lineage>
        <taxon>Eukaryota</taxon>
        <taxon>Viridiplantae</taxon>
        <taxon>Chlorophyta</taxon>
        <taxon>core chlorophytes</taxon>
        <taxon>Trebouxiophyceae</taxon>
        <taxon>Chlorellales</taxon>
        <taxon>Chlorellaceae</taxon>
        <taxon>Chlorella clade</taxon>
        <taxon>Chlorella</taxon>
    </lineage>
</organism>
<dbReference type="InterPro" id="IPR024624">
    <property type="entry name" value="Pyridox_Oxase_Alr4036_FMN-bd"/>
</dbReference>
<evidence type="ECO:0000313" key="5">
    <source>
        <dbReference type="Proteomes" id="UP001055712"/>
    </source>
</evidence>
<feature type="region of interest" description="Disordered" evidence="1">
    <location>
        <begin position="124"/>
        <end position="145"/>
    </location>
</feature>
<comment type="caution">
    <text evidence="4">The sequence shown here is derived from an EMBL/GenBank/DDBJ whole genome shotgun (WGS) entry which is preliminary data.</text>
</comment>
<dbReference type="GO" id="GO:0010181">
    <property type="term" value="F:FMN binding"/>
    <property type="evidence" value="ECO:0007669"/>
    <property type="project" value="InterPro"/>
</dbReference>
<accession>A0A9D4YWN2</accession>
<dbReference type="PANTHER" id="PTHR28243">
    <property type="entry name" value="AGL049CP"/>
    <property type="match status" value="1"/>
</dbReference>
<dbReference type="InterPro" id="IPR024015">
    <property type="entry name" value="Pyridox_Oxase_FMN-dep_Alr4036"/>
</dbReference>
<dbReference type="PANTHER" id="PTHR28243:SF1">
    <property type="entry name" value="PYRIDOXAMINE 5'-PHOSPHATE OXIDASE ALR4036 FAMILY FMN-BINDING DOMAIN-CONTAINING PROTEIN"/>
    <property type="match status" value="1"/>
</dbReference>
<evidence type="ECO:0000313" key="4">
    <source>
        <dbReference type="EMBL" id="KAI3430273.1"/>
    </source>
</evidence>
<protein>
    <recommendedName>
        <fullName evidence="3">Pyridoxamine 5'-phosphate oxidase Alr4036 family FMN-binding domain-containing protein</fullName>
    </recommendedName>
</protein>
<dbReference type="AlphaFoldDB" id="A0A9D4YWN2"/>
<reference evidence="4" key="2">
    <citation type="submission" date="2020-11" db="EMBL/GenBank/DDBJ databases">
        <authorList>
            <person name="Cecchin M."/>
            <person name="Marcolungo L."/>
            <person name="Rossato M."/>
            <person name="Girolomoni L."/>
            <person name="Cosentino E."/>
            <person name="Cuine S."/>
            <person name="Li-Beisson Y."/>
            <person name="Delledonne M."/>
            <person name="Ballottari M."/>
        </authorList>
    </citation>
    <scope>NUCLEOTIDE SEQUENCE</scope>
    <source>
        <strain evidence="4">211/11P</strain>
        <tissue evidence="4">Whole cell</tissue>
    </source>
</reference>
<dbReference type="InterPro" id="IPR012349">
    <property type="entry name" value="Split_barrel_FMN-bd"/>
</dbReference>
<evidence type="ECO:0000256" key="1">
    <source>
        <dbReference type="SAM" id="MobiDB-lite"/>
    </source>
</evidence>
<dbReference type="Pfam" id="PF12766">
    <property type="entry name" value="Pyridox_oxase_2"/>
    <property type="match status" value="1"/>
</dbReference>
<feature type="domain" description="Pyridoxamine 5'-phosphate oxidase Alr4036 family FMN-binding" evidence="3">
    <location>
        <begin position="5"/>
        <end position="97"/>
    </location>
</feature>
<dbReference type="SUPFAM" id="SSF50475">
    <property type="entry name" value="FMN-binding split barrel"/>
    <property type="match status" value="1"/>
</dbReference>
<reference evidence="4" key="1">
    <citation type="journal article" date="2019" name="Plant J.">
        <title>Chlorella vulgaris genome assembly and annotation reveals the molecular basis for metabolic acclimation to high light conditions.</title>
        <authorList>
            <person name="Cecchin M."/>
            <person name="Marcolungo L."/>
            <person name="Rossato M."/>
            <person name="Girolomoni L."/>
            <person name="Cosentino E."/>
            <person name="Cuine S."/>
            <person name="Li-Beisson Y."/>
            <person name="Delledonne M."/>
            <person name="Ballottari M."/>
        </authorList>
    </citation>
    <scope>NUCLEOTIDE SEQUENCE</scope>
    <source>
        <strain evidence="4">211/11P</strain>
    </source>
</reference>
<dbReference type="EMBL" id="SIDB01000007">
    <property type="protein sequence ID" value="KAI3430273.1"/>
    <property type="molecule type" value="Genomic_DNA"/>
</dbReference>
<proteinExistence type="predicted"/>
<name>A0A9D4YWN2_CHLVU</name>
<dbReference type="NCBIfam" id="TIGR04026">
    <property type="entry name" value="PPOX_FMN_cyano"/>
    <property type="match status" value="1"/>
</dbReference>
<dbReference type="OrthoDB" id="434253at2759"/>
<keyword evidence="5" id="KW-1185">Reference proteome</keyword>
<keyword evidence="2" id="KW-1133">Transmembrane helix</keyword>
<keyword evidence="2" id="KW-0812">Transmembrane</keyword>
<feature type="transmembrane region" description="Helical" evidence="2">
    <location>
        <begin position="303"/>
        <end position="326"/>
    </location>
</feature>
<gene>
    <name evidence="4" type="ORF">D9Q98_004869</name>
</gene>
<sequence>MASAAPWKESLQRALKKNAASRDSRYVQLATVRPDGRPANRTIVYRGFLAEGDILTFVTDSRSRKIAEVAACPWGEVAWYFPNTREQFRILGQLTIVDSQTQDAALQKGRLVAWKNMSDSGRQQFLWPQPGEQRGDDDSIFKPDPPTSQDPVLDTFCLACLAAEEVDHLQLPKNQRRLYVLKPPAVEGMPIPGLPFPDEQLFTSLNCCLPAWLLLMLAPRWRFTMPLVCITASIYAALYVALIAHTIMEGGSEKIDMFSFDGVARLLSTRSAVLPAWVHYIVFDLWTARWEVLDSLNRGVPQILMALPLFFTCMLGPAGLLIYLYAIRPWFAPLATPRVAGKYE</sequence>
<dbReference type="Pfam" id="PF14108">
    <property type="entry name" value="ABA4-like"/>
    <property type="match status" value="1"/>
</dbReference>
<dbReference type="Proteomes" id="UP001055712">
    <property type="component" value="Unassembled WGS sequence"/>
</dbReference>
<evidence type="ECO:0000259" key="3">
    <source>
        <dbReference type="Pfam" id="PF12766"/>
    </source>
</evidence>
<dbReference type="InterPro" id="IPR025461">
    <property type="entry name" value="ABA4-like"/>
</dbReference>
<keyword evidence="2" id="KW-0472">Membrane</keyword>